<dbReference type="SUPFAM" id="SSF81631">
    <property type="entry name" value="PAP/OAS1 substrate-binding domain"/>
    <property type="match status" value="1"/>
</dbReference>
<evidence type="ECO:0000313" key="5">
    <source>
        <dbReference type="Proteomes" id="UP000011713"/>
    </source>
</evidence>
<dbReference type="GO" id="GO:0031123">
    <property type="term" value="P:RNA 3'-end processing"/>
    <property type="evidence" value="ECO:0007669"/>
    <property type="project" value="TreeGrafter"/>
</dbReference>
<dbReference type="GO" id="GO:0031499">
    <property type="term" value="C:TRAMP complex"/>
    <property type="evidence" value="ECO:0007669"/>
    <property type="project" value="TreeGrafter"/>
</dbReference>
<evidence type="ECO:0000259" key="3">
    <source>
        <dbReference type="Pfam" id="PF22600"/>
    </source>
</evidence>
<dbReference type="Pfam" id="PF22600">
    <property type="entry name" value="MTPAP-like_central"/>
    <property type="match status" value="1"/>
</dbReference>
<feature type="compositionally biased region" description="Basic residues" evidence="2">
    <location>
        <begin position="1501"/>
        <end position="1516"/>
    </location>
</feature>
<feature type="coiled-coil region" evidence="1">
    <location>
        <begin position="907"/>
        <end position="934"/>
    </location>
</feature>
<accession>M4BGH7</accession>
<dbReference type="PANTHER" id="PTHR23092">
    <property type="entry name" value="POLY(A) RNA POLYMERASE"/>
    <property type="match status" value="1"/>
</dbReference>
<feature type="region of interest" description="Disordered" evidence="2">
    <location>
        <begin position="332"/>
        <end position="361"/>
    </location>
</feature>
<dbReference type="STRING" id="559515.M4BGH7"/>
<feature type="compositionally biased region" description="Polar residues" evidence="2">
    <location>
        <begin position="1568"/>
        <end position="1582"/>
    </location>
</feature>
<dbReference type="SUPFAM" id="SSF81301">
    <property type="entry name" value="Nucleotidyltransferase"/>
    <property type="match status" value="1"/>
</dbReference>
<dbReference type="EMBL" id="JH598234">
    <property type="status" value="NOT_ANNOTATED_CDS"/>
    <property type="molecule type" value="Genomic_DNA"/>
</dbReference>
<organism evidence="4 5">
    <name type="scientific">Hyaloperonospora arabidopsidis (strain Emoy2)</name>
    <name type="common">Downy mildew agent</name>
    <name type="synonym">Peronospora arabidopsidis</name>
    <dbReference type="NCBI Taxonomy" id="559515"/>
    <lineage>
        <taxon>Eukaryota</taxon>
        <taxon>Sar</taxon>
        <taxon>Stramenopiles</taxon>
        <taxon>Oomycota</taxon>
        <taxon>Peronosporomycetes</taxon>
        <taxon>Peronosporales</taxon>
        <taxon>Peronosporaceae</taxon>
        <taxon>Hyaloperonospora</taxon>
    </lineage>
</organism>
<dbReference type="CDD" id="cd05402">
    <property type="entry name" value="NT_PAP_TUTase"/>
    <property type="match status" value="1"/>
</dbReference>
<feature type="compositionally biased region" description="Basic residues" evidence="2">
    <location>
        <begin position="436"/>
        <end position="446"/>
    </location>
</feature>
<dbReference type="Gene3D" id="1.10.1410.10">
    <property type="match status" value="1"/>
</dbReference>
<feature type="region of interest" description="Disordered" evidence="2">
    <location>
        <begin position="420"/>
        <end position="455"/>
    </location>
</feature>
<dbReference type="InParanoid" id="M4BGH7"/>
<dbReference type="InterPro" id="IPR045862">
    <property type="entry name" value="Trf4-like"/>
</dbReference>
<evidence type="ECO:0000313" key="4">
    <source>
        <dbReference type="EnsemblProtists" id="HpaP805398"/>
    </source>
</evidence>
<feature type="compositionally biased region" description="Low complexity" evidence="2">
    <location>
        <begin position="1491"/>
        <end position="1500"/>
    </location>
</feature>
<feature type="region of interest" description="Disordered" evidence="2">
    <location>
        <begin position="502"/>
        <end position="530"/>
    </location>
</feature>
<name>M4BGH7_HYAAE</name>
<dbReference type="Proteomes" id="UP000011713">
    <property type="component" value="Unassembled WGS sequence"/>
</dbReference>
<dbReference type="HOGENOM" id="CLU_250323_0_0_1"/>
<feature type="region of interest" description="Disordered" evidence="2">
    <location>
        <begin position="565"/>
        <end position="604"/>
    </location>
</feature>
<protein>
    <recommendedName>
        <fullName evidence="3">Poly(A) RNA polymerase mitochondrial-like central palm domain-containing protein</fullName>
    </recommendedName>
</protein>
<dbReference type="InterPro" id="IPR043519">
    <property type="entry name" value="NT_sf"/>
</dbReference>
<dbReference type="GO" id="GO:1990817">
    <property type="term" value="F:poly(A) RNA polymerase activity"/>
    <property type="evidence" value="ECO:0007669"/>
    <property type="project" value="InterPro"/>
</dbReference>
<dbReference type="VEuPathDB" id="FungiDB:HpaG805398"/>
<reference evidence="4" key="2">
    <citation type="submission" date="2015-06" db="UniProtKB">
        <authorList>
            <consortium name="EnsemblProtists"/>
        </authorList>
    </citation>
    <scope>IDENTIFICATION</scope>
    <source>
        <strain evidence="4">Emoy2</strain>
    </source>
</reference>
<feature type="domain" description="Poly(A) RNA polymerase mitochondrial-like central palm" evidence="3">
    <location>
        <begin position="1038"/>
        <end position="1148"/>
    </location>
</feature>
<feature type="region of interest" description="Disordered" evidence="2">
    <location>
        <begin position="648"/>
        <end position="670"/>
    </location>
</feature>
<dbReference type="GO" id="GO:0043634">
    <property type="term" value="P:polyadenylation-dependent ncRNA catabolic process"/>
    <property type="evidence" value="ECO:0007669"/>
    <property type="project" value="TreeGrafter"/>
</dbReference>
<dbReference type="OMA" id="TKELNIW"/>
<dbReference type="GO" id="GO:0005730">
    <property type="term" value="C:nucleolus"/>
    <property type="evidence" value="ECO:0007669"/>
    <property type="project" value="TreeGrafter"/>
</dbReference>
<dbReference type="PANTHER" id="PTHR23092:SF48">
    <property type="entry name" value="NUCLEOTIDYLTRANSFERASE FAMILY PROTEIN"/>
    <property type="match status" value="1"/>
</dbReference>
<keyword evidence="1" id="KW-0175">Coiled coil</keyword>
<reference evidence="5" key="1">
    <citation type="journal article" date="2010" name="Science">
        <title>Signatures of adaptation to obligate biotrophy in the Hyaloperonospora arabidopsidis genome.</title>
        <authorList>
            <person name="Baxter L."/>
            <person name="Tripathy S."/>
            <person name="Ishaque N."/>
            <person name="Boot N."/>
            <person name="Cabral A."/>
            <person name="Kemen E."/>
            <person name="Thines M."/>
            <person name="Ah-Fong A."/>
            <person name="Anderson R."/>
            <person name="Badejoko W."/>
            <person name="Bittner-Eddy P."/>
            <person name="Boore J.L."/>
            <person name="Chibucos M.C."/>
            <person name="Coates M."/>
            <person name="Dehal P."/>
            <person name="Delehaunty K."/>
            <person name="Dong S."/>
            <person name="Downton P."/>
            <person name="Dumas B."/>
            <person name="Fabro G."/>
            <person name="Fronick C."/>
            <person name="Fuerstenberg S.I."/>
            <person name="Fulton L."/>
            <person name="Gaulin E."/>
            <person name="Govers F."/>
            <person name="Hughes L."/>
            <person name="Humphray S."/>
            <person name="Jiang R.H."/>
            <person name="Judelson H."/>
            <person name="Kamoun S."/>
            <person name="Kyung K."/>
            <person name="Meijer H."/>
            <person name="Minx P."/>
            <person name="Morris P."/>
            <person name="Nelson J."/>
            <person name="Phuntumart V."/>
            <person name="Qutob D."/>
            <person name="Rehmany A."/>
            <person name="Rougon-Cardoso A."/>
            <person name="Ryden P."/>
            <person name="Torto-Alalibo T."/>
            <person name="Studholme D."/>
            <person name="Wang Y."/>
            <person name="Win J."/>
            <person name="Wood J."/>
            <person name="Clifton S.W."/>
            <person name="Rogers J."/>
            <person name="Van den Ackerveken G."/>
            <person name="Jones J.D."/>
            <person name="McDowell J.M."/>
            <person name="Beynon J."/>
            <person name="Tyler B.M."/>
        </authorList>
    </citation>
    <scope>NUCLEOTIDE SEQUENCE [LARGE SCALE GENOMIC DNA]</scope>
    <source>
        <strain evidence="5">Emoy2</strain>
    </source>
</reference>
<sequence length="1683" mass="185357">MATDTELLVRALREHAVSMRQSHNVGRKNTEKKAVLRWLRCLSGEELASLCCVGDVGFVKTLLHMAALSRGTKLQEFQTADGDVIGCFRTREYEECCLKLLQGMRVLNALQSCDTVTLSMEFFQSQEDEERQKACADRLVYLFEVISCGDFLMACPSGATLKHRMWGETKELNIWASWKRYTKDVTSKIPLQGLAAKLYLMHEWKTASVGQRNAILRVLGSKMTEHLRDLRQSIPTQASGTAKFQAARFSLESLMRILTVRQQSLQRADEHASVNSCFACAFEDAVTFPQATVIKLLLAEHLQEQCSLLLSERLSNEAEVAAAKSLSAGVLTDSVDPKDEGTKGVVKGSNHSQRRRASRKRMLELRRRESEIHLAQQTRFSNMLLELCGYFRQKQAKSVACMEEVECKVTDATEQLVPGSLGISSEHLPRNSIRSGQKRKKKKTKKKEADTTELGSDDQFVTTTFRSSAKLLTKPHLRQKDDEHEAGKHSVAATCLYSSSPQQEKPLVDCNGDGKSAHNGSPRLKFSPSAELTRTTISSVSSALPTFGSQSLRLSSSTAPFFLSLAPRDHHNQPSRAPRRGIDDIDSDGGQTCLARPESASREAPIASGASTFEWYMPFQASAQRTNSPTPALDWHFNHWQFKTSEEDMADKEASSCTAEGADHLPPPSLPSSISPAASCLTSAKISGLTKKYSLASFSKIAGIESSRRGSAHVLNGKHGLTATSMRENEDGTSISVDSDNESDFLYREGGFFDRQRALKRPRRLWPFDYTHGDDEVDIGDEHDPRKGGRLHLDRSPKQCVGVSTAARNGDAWTECIHCCICKCHRATSPRIEGALDSEADCSHVTESNGSALQNAPAPPSLSMKATEDDLVSKVTMALERISTLEEKLAEKTKVMDEQAASASSEINTLSRAVATLTAQLRNIENEIQEVQLQRAVPANTGEMDDMSLGNASSCSSPPAPFSPAPSSLNRQVDSPSAVAPTFPEAYPPTHSALGPFVSVPLSVLPPRSKLHWDLCEFAAQLQADSDSRLPAQLAAHQLCTATVQSLWPRAQVRPYGSHVTRLVLPSSDVDLVICLPKVRRDAPADAAGMLEGRNAIKETWQQNLARKLKQEPWVVSDSVKTLPHAAVPIITLLTAPPYNVRLDISFEGPGHNGLATNDVVRALLHEFPPLAPMMLILKSFAIERGLAVAYSGGLSSYALLLLVARYLQEHSDTMPNGFANASRAVQHSLSTAQAGVADFGLMLMGFLDFYGNRFDPRTTGISVASRCFLNRESGFMAGTGTSGMGDPHQVPHPYQQQYAADDAAVDDRTSQYGFCQHWQVPAQPHVQTFLPNSEGVPAHGFRRYGYRSSLNLPASQALDEMGTTTGLSDYQQLQQQTYDPHKFDPVFIEDPLCPTNNVGRNCFRIMQIRRAFSAAHLALLAASRDPAVFVDNRIDLVAGVALHPDNILRAILGAGAPVKAKPDAAVSATVGVTAYMGAEHPYGFHSYNQQQVHQQQQYAYHHHHRRPPQQLHLHHVGIPPPRSVSTCRNEPASRRHSESESEKLTTRSATSTTSRNDRTRKRHMGSPQLTPQRQSDENPPQEQVRLLRQVSTEPGQSRRLSSLHRQQIAKRFSRKNSERSMSLSLSFADVVRDGGGTNGVSVTVPKASRPAVARHSRFSRDDMALEESINERWETKVDSELK</sequence>
<dbReference type="EnsemblProtists" id="HpaT805398">
    <property type="protein sequence ID" value="HpaP805398"/>
    <property type="gene ID" value="HpaG805398"/>
</dbReference>
<feature type="region of interest" description="Disordered" evidence="2">
    <location>
        <begin position="942"/>
        <end position="984"/>
    </location>
</feature>
<evidence type="ECO:0000256" key="2">
    <source>
        <dbReference type="SAM" id="MobiDB-lite"/>
    </source>
</evidence>
<dbReference type="GO" id="GO:0003729">
    <property type="term" value="F:mRNA binding"/>
    <property type="evidence" value="ECO:0007669"/>
    <property type="project" value="TreeGrafter"/>
</dbReference>
<feature type="region of interest" description="Disordered" evidence="2">
    <location>
        <begin position="1491"/>
        <end position="1584"/>
    </location>
</feature>
<proteinExistence type="predicted"/>
<dbReference type="InterPro" id="IPR054708">
    <property type="entry name" value="MTPAP-like_central"/>
</dbReference>
<evidence type="ECO:0000256" key="1">
    <source>
        <dbReference type="SAM" id="Coils"/>
    </source>
</evidence>
<dbReference type="Gene3D" id="3.30.460.10">
    <property type="entry name" value="Beta Polymerase, domain 2"/>
    <property type="match status" value="1"/>
</dbReference>
<feature type="compositionally biased region" description="Basic and acidic residues" evidence="2">
    <location>
        <begin position="1532"/>
        <end position="1546"/>
    </location>
</feature>
<dbReference type="eggNOG" id="KOG1906">
    <property type="taxonomic scope" value="Eukaryota"/>
</dbReference>
<dbReference type="GO" id="GO:0046872">
    <property type="term" value="F:metal ion binding"/>
    <property type="evidence" value="ECO:0007669"/>
    <property type="project" value="UniProtKB-KW"/>
</dbReference>
<keyword evidence="5" id="KW-1185">Reference proteome</keyword>